<proteinExistence type="inferred from homology"/>
<dbReference type="RefSeq" id="WP_088909560.1">
    <property type="nucleotide sequence ID" value="NZ_CP018145.1"/>
</dbReference>
<feature type="active site" evidence="3">
    <location>
        <position position="152"/>
    </location>
</feature>
<evidence type="ECO:0000259" key="4">
    <source>
        <dbReference type="Pfam" id="PF07859"/>
    </source>
</evidence>
<dbReference type="EMBL" id="CP018145">
    <property type="protein sequence ID" value="ASJ55938.1"/>
    <property type="molecule type" value="Genomic_DNA"/>
</dbReference>
<dbReference type="GO" id="GO:0016787">
    <property type="term" value="F:hydrolase activity"/>
    <property type="evidence" value="ECO:0007669"/>
    <property type="project" value="UniProtKB-KW"/>
</dbReference>
<dbReference type="PROSITE" id="PS01174">
    <property type="entry name" value="LIPASE_GDXG_SER"/>
    <property type="match status" value="1"/>
</dbReference>
<keyword evidence="2 5" id="KW-0378">Hydrolase</keyword>
<protein>
    <submittedName>
        <fullName evidence="5">Alpha/beta hydrolase</fullName>
    </submittedName>
</protein>
<evidence type="ECO:0000313" key="5">
    <source>
        <dbReference type="EMBL" id="ASJ55938.1"/>
    </source>
</evidence>
<name>A0A220MLE7_9BACL</name>
<sequence>MTLHVQSEAFLREIASLPASHTIEPQELRKLVAGTAISDTFELASTEDHWVCGPHGDLLLRIYRPLKEGDLPVIVYFHGGGFILCDVEKYDPLCRMLAAVTGCAVVSVDYRLAPEHKFPIAVEEAHFALKWVAEHCISLGFNPASMFVAGDSAGGNLAAVAVQLARNEGSPGISGQILICPMSDFGGDYESMRLFASGYFLDRDVLDYFTRHYLQEEADGNNPLASPMQGWFAGLPPALIITAEYDPLRDEAETYGRRLVEAGVTVTHKRYLGMIHGFYSMSDLFDDAHSVYKEIYAFVQAIHAQK</sequence>
<dbReference type="Pfam" id="PF07859">
    <property type="entry name" value="Abhydrolase_3"/>
    <property type="match status" value="1"/>
</dbReference>
<dbReference type="SUPFAM" id="SSF53474">
    <property type="entry name" value="alpha/beta-Hydrolases"/>
    <property type="match status" value="1"/>
</dbReference>
<dbReference type="KEGG" id="bfm:BP422_21755"/>
<dbReference type="PANTHER" id="PTHR48081">
    <property type="entry name" value="AB HYDROLASE SUPERFAMILY PROTEIN C4A8.06C"/>
    <property type="match status" value="1"/>
</dbReference>
<dbReference type="PANTHER" id="PTHR48081:SF8">
    <property type="entry name" value="ALPHA_BETA HYDROLASE FOLD-3 DOMAIN-CONTAINING PROTEIN-RELATED"/>
    <property type="match status" value="1"/>
</dbReference>
<dbReference type="Gene3D" id="3.40.50.1820">
    <property type="entry name" value="alpha/beta hydrolase"/>
    <property type="match status" value="1"/>
</dbReference>
<evidence type="ECO:0000256" key="3">
    <source>
        <dbReference type="PROSITE-ProRule" id="PRU10038"/>
    </source>
</evidence>
<evidence type="ECO:0000256" key="1">
    <source>
        <dbReference type="ARBA" id="ARBA00010515"/>
    </source>
</evidence>
<organism evidence="5 6">
    <name type="scientific">Brevibacillus formosus</name>
    <dbReference type="NCBI Taxonomy" id="54913"/>
    <lineage>
        <taxon>Bacteria</taxon>
        <taxon>Bacillati</taxon>
        <taxon>Bacillota</taxon>
        <taxon>Bacilli</taxon>
        <taxon>Bacillales</taxon>
        <taxon>Paenibacillaceae</taxon>
        <taxon>Brevibacillus</taxon>
    </lineage>
</organism>
<feature type="domain" description="Alpha/beta hydrolase fold-3" evidence="4">
    <location>
        <begin position="74"/>
        <end position="279"/>
    </location>
</feature>
<dbReference type="InterPro" id="IPR013094">
    <property type="entry name" value="AB_hydrolase_3"/>
</dbReference>
<dbReference type="InterPro" id="IPR033140">
    <property type="entry name" value="Lipase_GDXG_put_SER_AS"/>
</dbReference>
<dbReference type="AlphaFoldDB" id="A0A220MLE7"/>
<accession>A0A220MLE7</accession>
<comment type="similarity">
    <text evidence="1">Belongs to the 'GDXG' lipolytic enzyme family.</text>
</comment>
<evidence type="ECO:0000256" key="2">
    <source>
        <dbReference type="ARBA" id="ARBA00022801"/>
    </source>
</evidence>
<dbReference type="InterPro" id="IPR029058">
    <property type="entry name" value="AB_hydrolase_fold"/>
</dbReference>
<dbReference type="InterPro" id="IPR050300">
    <property type="entry name" value="GDXG_lipolytic_enzyme"/>
</dbReference>
<dbReference type="Proteomes" id="UP000197781">
    <property type="component" value="Chromosome"/>
</dbReference>
<reference evidence="5 6" key="1">
    <citation type="submission" date="2016-11" db="EMBL/GenBank/DDBJ databases">
        <authorList>
            <person name="Jaros S."/>
            <person name="Januszkiewicz K."/>
            <person name="Wedrychowicz H."/>
        </authorList>
    </citation>
    <scope>NUCLEOTIDE SEQUENCE [LARGE SCALE GENOMIC DNA]</scope>
    <source>
        <strain evidence="5 6">NF2</strain>
    </source>
</reference>
<gene>
    <name evidence="5" type="ORF">BP422_21755</name>
</gene>
<evidence type="ECO:0000313" key="6">
    <source>
        <dbReference type="Proteomes" id="UP000197781"/>
    </source>
</evidence>